<reference evidence="1" key="2">
    <citation type="submission" date="2018-01" db="EMBL/GenBank/DDBJ databases">
        <title>FDA dAtabase for Regulatory Grade micrObial Sequences (FDA-ARGOS): Supporting development and validation of Infectious Disease Dx tests.</title>
        <authorList>
            <person name="Hoffmann M."/>
            <person name="Allard M."/>
            <person name="Evans P."/>
            <person name="Brown E."/>
            <person name="Tallon L."/>
            <person name="Sadzewicz L."/>
            <person name="Sengamalay N."/>
            <person name="Ott S."/>
            <person name="Godinez A."/>
            <person name="Nagaraj S."/>
            <person name="Vyas G."/>
            <person name="Aluvathingal J."/>
            <person name="Nadendla S."/>
            <person name="Geyer C."/>
            <person name="Sichtig H."/>
        </authorList>
    </citation>
    <scope>NUCLEOTIDE SEQUENCE</scope>
    <source>
        <strain evidence="1">FDAARGOS_107</strain>
    </source>
</reference>
<reference evidence="3" key="1">
    <citation type="submission" date="2015-12" db="EMBL/GenBank/DDBJ databases">
        <title>FDA dAtabase for Regulatory Grade micrObial Sequences (FDA-ARGOS): Supporting development and validation of Infectious Disease Dx tests.</title>
        <authorList>
            <person name="Hoffmann M."/>
            <person name="Allard M."/>
            <person name="Evans P."/>
            <person name="Brown E."/>
            <person name="Tallon L.J."/>
            <person name="Sadzewicz L."/>
            <person name="Sengamalay N."/>
            <person name="Ott S."/>
            <person name="Godinez A."/>
            <person name="Nagaraj S."/>
            <person name="Vyas G."/>
            <person name="Aluvathingal J."/>
            <person name="Nadendla S."/>
            <person name="Geyer C."/>
            <person name="Sichtig H."/>
        </authorList>
    </citation>
    <scope>NUCLEOTIDE SEQUENCE [LARGE SCALE GENOMIC DNA]</scope>
    <source>
        <strain evidence="3">ATCC 43516</strain>
    </source>
</reference>
<evidence type="ECO:0000313" key="2">
    <source>
        <dbReference type="EMBL" id="RIW09071.1"/>
    </source>
</evidence>
<proteinExistence type="predicted"/>
<sequence length="132" mass="15240">MDCVMTWLTAEIDDYKDRLQTATSEFFLAEMNLNRHGPSEKRLSEYYHASLDVALTARDSGDDMSYLLCLKKLYTRMMAELNDTNNELCCRSQCKAYALDSLNLTCQLYKGYDVMDKAKILRTDFAKRSSIT</sequence>
<dbReference type="Proteomes" id="UP000253437">
    <property type="component" value="Unassembled WGS sequence"/>
</dbReference>
<organism evidence="2 4">
    <name type="scientific">Vibrio harveyi</name>
    <name type="common">Beneckea harveyi</name>
    <dbReference type="NCBI Taxonomy" id="669"/>
    <lineage>
        <taxon>Bacteria</taxon>
        <taxon>Pseudomonadati</taxon>
        <taxon>Pseudomonadota</taxon>
        <taxon>Gammaproteobacteria</taxon>
        <taxon>Vibrionales</taxon>
        <taxon>Vibrionaceae</taxon>
        <taxon>Vibrio</taxon>
    </lineage>
</organism>
<dbReference type="EMBL" id="CP014038">
    <property type="protein sequence ID" value="AMF98484.1"/>
    <property type="molecule type" value="Genomic_DNA"/>
</dbReference>
<dbReference type="KEGG" id="vhr:AL538_12530"/>
<dbReference type="OrthoDB" id="5880814at2"/>
<dbReference type="Proteomes" id="UP000067422">
    <property type="component" value="Chromosome 1"/>
</dbReference>
<dbReference type="EMBL" id="QOUW02000089">
    <property type="protein sequence ID" value="RIW09071.1"/>
    <property type="molecule type" value="Genomic_DNA"/>
</dbReference>
<dbReference type="AlphaFoldDB" id="A0A2S0S492"/>
<reference evidence="2 4" key="3">
    <citation type="submission" date="2018-08" db="EMBL/GenBank/DDBJ databases">
        <title>Vibrio harveyi strains pathogenic to white snook Centropomus viridis Lockington (1877) and potential probiotic bacteria.</title>
        <authorList>
            <person name="Soto-Rodriguez S."/>
            <person name="Gomez-Gil B."/>
            <person name="Lozano-Olvera R."/>
        </authorList>
    </citation>
    <scope>NUCLEOTIDE SEQUENCE [LARGE SCALE GENOMIC DNA]</scope>
    <source>
        <strain evidence="2 4">CAIM 1508</strain>
    </source>
</reference>
<evidence type="ECO:0000313" key="3">
    <source>
        <dbReference type="Proteomes" id="UP000067422"/>
    </source>
</evidence>
<evidence type="ECO:0000313" key="4">
    <source>
        <dbReference type="Proteomes" id="UP000253437"/>
    </source>
</evidence>
<accession>A0A2S0S492</accession>
<dbReference type="RefSeq" id="WP_017818900.1">
    <property type="nucleotide sequence ID" value="NZ_CP014038.2"/>
</dbReference>
<evidence type="ECO:0000313" key="1">
    <source>
        <dbReference type="EMBL" id="AMF98484.1"/>
    </source>
</evidence>
<name>A0A2S0S492_VIBHA</name>
<keyword evidence="3" id="KW-1185">Reference proteome</keyword>
<protein>
    <submittedName>
        <fullName evidence="2">Uncharacterized protein</fullName>
    </submittedName>
</protein>
<gene>
    <name evidence="1" type="ORF">AL538_12530</name>
    <name evidence="2" type="ORF">DS957_019000</name>
</gene>